<protein>
    <submittedName>
        <fullName evidence="1">Uncharacterized protein</fullName>
    </submittedName>
</protein>
<sequence length="100" mass="10574">MGHGMILVRAAQTDDAIHEHPPEYVGLAPAALLFEQIEVLHLGALIRDAAGLSFDSGLDLKGTEAAETITNKAMRPRAADVIIIVSGDYVSNGLSMSSME</sequence>
<keyword evidence="2" id="KW-1185">Reference proteome</keyword>
<comment type="caution">
    <text evidence="1">The sequence shown here is derived from an EMBL/GenBank/DDBJ whole genome shotgun (WGS) entry which is preliminary data.</text>
</comment>
<proteinExistence type="predicted"/>
<gene>
    <name evidence="1" type="ORF">CSOJ01_12123</name>
</gene>
<organism evidence="1 2">
    <name type="scientific">Colletotrichum sojae</name>
    <dbReference type="NCBI Taxonomy" id="2175907"/>
    <lineage>
        <taxon>Eukaryota</taxon>
        <taxon>Fungi</taxon>
        <taxon>Dikarya</taxon>
        <taxon>Ascomycota</taxon>
        <taxon>Pezizomycotina</taxon>
        <taxon>Sordariomycetes</taxon>
        <taxon>Hypocreomycetidae</taxon>
        <taxon>Glomerellales</taxon>
        <taxon>Glomerellaceae</taxon>
        <taxon>Colletotrichum</taxon>
        <taxon>Colletotrichum orchidearum species complex</taxon>
    </lineage>
</organism>
<dbReference type="AlphaFoldDB" id="A0A8H6IVL1"/>
<accession>A0A8H6IVL1</accession>
<dbReference type="Proteomes" id="UP000652219">
    <property type="component" value="Unassembled WGS sequence"/>
</dbReference>
<name>A0A8H6IVL1_9PEZI</name>
<evidence type="ECO:0000313" key="2">
    <source>
        <dbReference type="Proteomes" id="UP000652219"/>
    </source>
</evidence>
<dbReference type="EMBL" id="WIGN01000301">
    <property type="protein sequence ID" value="KAF6800946.1"/>
    <property type="molecule type" value="Genomic_DNA"/>
</dbReference>
<evidence type="ECO:0000313" key="1">
    <source>
        <dbReference type="EMBL" id="KAF6800946.1"/>
    </source>
</evidence>
<reference evidence="1 2" key="1">
    <citation type="journal article" date="2020" name="Phytopathology">
        <title>Genome Sequence Resources of Colletotrichum truncatum, C. plurivorum, C. musicola, and C. sojae: Four Species Pathogenic to Soybean (Glycine max).</title>
        <authorList>
            <person name="Rogerio F."/>
            <person name="Boufleur T.R."/>
            <person name="Ciampi-Guillardi M."/>
            <person name="Sukno S.A."/>
            <person name="Thon M.R."/>
            <person name="Massola Junior N.S."/>
            <person name="Baroncelli R."/>
        </authorList>
    </citation>
    <scope>NUCLEOTIDE SEQUENCE [LARGE SCALE GENOMIC DNA]</scope>
    <source>
        <strain evidence="1 2">LFN0009</strain>
    </source>
</reference>